<protein>
    <recommendedName>
        <fullName evidence="1">DNA/pantothenate metabolism flavoprotein C-terminal domain-containing protein</fullName>
    </recommendedName>
</protein>
<dbReference type="Pfam" id="PF04127">
    <property type="entry name" value="DFP"/>
    <property type="match status" value="1"/>
</dbReference>
<dbReference type="EMBL" id="PCVY01000064">
    <property type="protein sequence ID" value="PIQ85602.1"/>
    <property type="molecule type" value="Genomic_DNA"/>
</dbReference>
<dbReference type="SUPFAM" id="SSF102645">
    <property type="entry name" value="CoaB-like"/>
    <property type="match status" value="1"/>
</dbReference>
<gene>
    <name evidence="2" type="ORF">COV74_07820</name>
</gene>
<name>A0A2H0LMD8_9BACT</name>
<dbReference type="Gene3D" id="3.40.50.10300">
    <property type="entry name" value="CoaB-like"/>
    <property type="match status" value="1"/>
</dbReference>
<accession>A0A2H0LMD8</accession>
<dbReference type="Proteomes" id="UP000230859">
    <property type="component" value="Unassembled WGS sequence"/>
</dbReference>
<dbReference type="AlphaFoldDB" id="A0A2H0LMD8"/>
<evidence type="ECO:0000313" key="3">
    <source>
        <dbReference type="Proteomes" id="UP000230859"/>
    </source>
</evidence>
<evidence type="ECO:0000259" key="1">
    <source>
        <dbReference type="Pfam" id="PF04127"/>
    </source>
</evidence>
<evidence type="ECO:0000313" key="2">
    <source>
        <dbReference type="EMBL" id="PIQ85602.1"/>
    </source>
</evidence>
<comment type="caution">
    <text evidence="2">The sequence shown here is derived from an EMBL/GenBank/DDBJ whole genome shotgun (WGS) entry which is preliminary data.</text>
</comment>
<feature type="domain" description="DNA/pantothenate metabolism flavoprotein C-terminal" evidence="1">
    <location>
        <begin position="21"/>
        <end position="224"/>
    </location>
</feature>
<dbReference type="GO" id="GO:0003824">
    <property type="term" value="F:catalytic activity"/>
    <property type="evidence" value="ECO:0007669"/>
    <property type="project" value="UniProtKB-ARBA"/>
</dbReference>
<proteinExistence type="predicted"/>
<organism evidence="2 3">
    <name type="scientific">Candidatus Abzuiibacterium crystallinum</name>
    <dbReference type="NCBI Taxonomy" id="1974748"/>
    <lineage>
        <taxon>Bacteria</taxon>
        <taxon>Pseudomonadati</taxon>
        <taxon>Candidatus Omnitrophota</taxon>
        <taxon>Candidatus Abzuiibacterium</taxon>
    </lineage>
</organism>
<dbReference type="GO" id="GO:0015937">
    <property type="term" value="P:coenzyme A biosynthetic process"/>
    <property type="evidence" value="ECO:0007669"/>
    <property type="project" value="UniProtKB-ARBA"/>
</dbReference>
<dbReference type="InterPro" id="IPR035929">
    <property type="entry name" value="CoaB-like_sf"/>
</dbReference>
<sequence>MKPLSKKLLPFSNKLFMRKRLHLLVTAGPTREMLDPVRFLSNVSTGEMGYQIAREAKRRGHHVTLISGPTEIPKPRGIHFVPVVSAHEMEREVKYHFPKSNCLVMTAAVCDYTPAHRSREKIKRIYRQSVLFKRTRDILKSIARRKGPRLVIGFCLETSHLVRNAARKLREKQLDYMMANEFTARHRPFGRSKVDVLQIDRERRQKRLRMKSKERFAFYLLGLIETSCNSAKKG</sequence>
<dbReference type="InterPro" id="IPR007085">
    <property type="entry name" value="DNA/pantothenate-metab_flavo_C"/>
</dbReference>
<reference evidence="2 3" key="1">
    <citation type="submission" date="2017-09" db="EMBL/GenBank/DDBJ databases">
        <title>Depth-based differentiation of microbial function through sediment-hosted aquifers and enrichment of novel symbionts in the deep terrestrial subsurface.</title>
        <authorList>
            <person name="Probst A.J."/>
            <person name="Ladd B."/>
            <person name="Jarett J.K."/>
            <person name="Geller-Mcgrath D.E."/>
            <person name="Sieber C.M."/>
            <person name="Emerson J.B."/>
            <person name="Anantharaman K."/>
            <person name="Thomas B.C."/>
            <person name="Malmstrom R."/>
            <person name="Stieglmeier M."/>
            <person name="Klingl A."/>
            <person name="Woyke T."/>
            <person name="Ryan C.M."/>
            <person name="Banfield J.F."/>
        </authorList>
    </citation>
    <scope>NUCLEOTIDE SEQUENCE [LARGE SCALE GENOMIC DNA]</scope>
    <source>
        <strain evidence="2">CG11_big_fil_rev_8_21_14_0_20_45_26</strain>
    </source>
</reference>